<keyword evidence="6 8" id="KW-0472">Membrane</keyword>
<feature type="signal peptide" evidence="10">
    <location>
        <begin position="1"/>
        <end position="20"/>
    </location>
</feature>
<dbReference type="NCBIfam" id="TIGR04057">
    <property type="entry name" value="SusC_RagA_signa"/>
    <property type="match status" value="1"/>
</dbReference>
<keyword evidence="4 8" id="KW-0812">Transmembrane</keyword>
<dbReference type="InterPro" id="IPR023996">
    <property type="entry name" value="TonB-dep_OMP_SusC/RagA"/>
</dbReference>
<dbReference type="InterPro" id="IPR008969">
    <property type="entry name" value="CarboxyPept-like_regulatory"/>
</dbReference>
<evidence type="ECO:0000256" key="4">
    <source>
        <dbReference type="ARBA" id="ARBA00022692"/>
    </source>
</evidence>
<dbReference type="InterPro" id="IPR037066">
    <property type="entry name" value="Plug_dom_sf"/>
</dbReference>
<feature type="domain" description="TonB-dependent receptor-like beta-barrel" evidence="11">
    <location>
        <begin position="409"/>
        <end position="846"/>
    </location>
</feature>
<dbReference type="Gene3D" id="2.60.40.1120">
    <property type="entry name" value="Carboxypeptidase-like, regulatory domain"/>
    <property type="match status" value="1"/>
</dbReference>
<evidence type="ECO:0000256" key="6">
    <source>
        <dbReference type="ARBA" id="ARBA00023136"/>
    </source>
</evidence>
<keyword evidence="14" id="KW-1185">Reference proteome</keyword>
<evidence type="ECO:0000256" key="10">
    <source>
        <dbReference type="SAM" id="SignalP"/>
    </source>
</evidence>
<reference evidence="13 14" key="1">
    <citation type="submission" date="2016-11" db="EMBL/GenBank/DDBJ databases">
        <authorList>
            <person name="Jaros S."/>
            <person name="Januszkiewicz K."/>
            <person name="Wedrychowicz H."/>
        </authorList>
    </citation>
    <scope>NUCLEOTIDE SEQUENCE [LARGE SCALE GENOMIC DNA]</scope>
    <source>
        <strain evidence="13 14">DSM 24787</strain>
    </source>
</reference>
<feature type="chain" id="PRO_5013156329" evidence="10">
    <location>
        <begin position="21"/>
        <end position="1044"/>
    </location>
</feature>
<dbReference type="Gene3D" id="2.40.170.20">
    <property type="entry name" value="TonB-dependent receptor, beta-barrel domain"/>
    <property type="match status" value="1"/>
</dbReference>
<keyword evidence="3 8" id="KW-1134">Transmembrane beta strand</keyword>
<dbReference type="STRING" id="536979.SAMN04488055_3974"/>
<evidence type="ECO:0000256" key="9">
    <source>
        <dbReference type="RuleBase" id="RU003357"/>
    </source>
</evidence>
<evidence type="ECO:0000256" key="7">
    <source>
        <dbReference type="ARBA" id="ARBA00023237"/>
    </source>
</evidence>
<protein>
    <submittedName>
        <fullName evidence="13">TonB-linked outer membrane protein, SusC/RagA family</fullName>
    </submittedName>
</protein>
<dbReference type="InterPro" id="IPR023997">
    <property type="entry name" value="TonB-dep_OMP_SusC/RagA_CS"/>
</dbReference>
<dbReference type="AlphaFoldDB" id="A0A1N6JG85"/>
<comment type="subcellular location">
    <subcellularLocation>
        <location evidence="1 8">Cell outer membrane</location>
        <topology evidence="1 8">Multi-pass membrane protein</topology>
    </subcellularLocation>
</comment>
<evidence type="ECO:0000313" key="14">
    <source>
        <dbReference type="Proteomes" id="UP000185003"/>
    </source>
</evidence>
<comment type="similarity">
    <text evidence="8 9">Belongs to the TonB-dependent receptor family.</text>
</comment>
<evidence type="ECO:0000313" key="13">
    <source>
        <dbReference type="EMBL" id="SIO43181.1"/>
    </source>
</evidence>
<evidence type="ECO:0000256" key="2">
    <source>
        <dbReference type="ARBA" id="ARBA00022448"/>
    </source>
</evidence>
<evidence type="ECO:0000256" key="5">
    <source>
        <dbReference type="ARBA" id="ARBA00023077"/>
    </source>
</evidence>
<name>A0A1N6JG85_9BACT</name>
<dbReference type="SUPFAM" id="SSF49464">
    <property type="entry name" value="Carboxypeptidase regulatory domain-like"/>
    <property type="match status" value="1"/>
</dbReference>
<dbReference type="Pfam" id="PF07715">
    <property type="entry name" value="Plug"/>
    <property type="match status" value="1"/>
</dbReference>
<evidence type="ECO:0000256" key="8">
    <source>
        <dbReference type="PROSITE-ProRule" id="PRU01360"/>
    </source>
</evidence>
<keyword evidence="5 9" id="KW-0798">TonB box</keyword>
<dbReference type="RefSeq" id="WP_084185719.1">
    <property type="nucleotide sequence ID" value="NZ_FSRA01000002.1"/>
</dbReference>
<dbReference type="InterPro" id="IPR012910">
    <property type="entry name" value="Plug_dom"/>
</dbReference>
<organism evidence="13 14">
    <name type="scientific">Chitinophaga niabensis</name>
    <dbReference type="NCBI Taxonomy" id="536979"/>
    <lineage>
        <taxon>Bacteria</taxon>
        <taxon>Pseudomonadati</taxon>
        <taxon>Bacteroidota</taxon>
        <taxon>Chitinophagia</taxon>
        <taxon>Chitinophagales</taxon>
        <taxon>Chitinophagaceae</taxon>
        <taxon>Chitinophaga</taxon>
    </lineage>
</organism>
<dbReference type="InterPro" id="IPR000531">
    <property type="entry name" value="Beta-barrel_TonB"/>
</dbReference>
<accession>A0A1N6JG85</accession>
<dbReference type="InterPro" id="IPR036942">
    <property type="entry name" value="Beta-barrel_TonB_sf"/>
</dbReference>
<keyword evidence="7 8" id="KW-0998">Cell outer membrane</keyword>
<dbReference type="EMBL" id="FSRA01000002">
    <property type="protein sequence ID" value="SIO43181.1"/>
    <property type="molecule type" value="Genomic_DNA"/>
</dbReference>
<dbReference type="InterPro" id="IPR039426">
    <property type="entry name" value="TonB-dep_rcpt-like"/>
</dbReference>
<sequence length="1044" mass="113554">MKRMILLIFFSVMLCGQLLAQSRIITGKVTDAKDGAPLPGVTVSIRGTSKGTITNANGEYRIEITRPNDVLVYSFIGYGNVEFPAPAGNSRDVQLNTDDKTLQEVIVTGYVDIKRKDATVAATTIGGDKINDKPVQSFDQALDGLAAGVNVNVTSGIVGDAVTIRIRGVNSISNATAPLIVLDGIPLISGTNLNVFNSGNGTRFNPLADINPNDIESINVLKDAAAAALYGSRAANGVIVITTKRGKKGTVAVTYNGDFNWAKAARLPKVLNGEDFTAIQNEKAANLGLAPIAVDIDVNNDGKPDRTDWIKEVFKTGFAQNHGVSVSGGNEKAQYYGAFDYADLNGIVITNRLRRGSVRINLDVTPKTWLKVGVSLYSSKGVNNGVLSDGLLAGATFAGYNAPPNVPIYNNTGLYGGYYLSAANRDLADGNNVNVATNRLNRFFHPLTTVYMGRNDNISNRTMGNIYGELSPIKGLKITSRFGVDFIQNFEDQYSGPDQAGNGFGLNGLVQENLLRINQWNWSNFATYTRTFNQAHTVALTAGMEYQYSKRTELYTGQGNLADGYFTSIYDGLYAGTTNTFSGGVARADAFDSYFARLTYNYLSKYYIEGVFRADAYSGFGINNRRGYFPGVSAGWRISEESFFRDNIKAINDFKVRASYGLVGSSEVGAYAWRTLYGGGQYADVNGLSVSQIGDPNLKWETSKKLDIGFDMSLLNNRLGITFDYFNNDVDNLILAAPVLRTVGVPGSSVTTNIGAMYNRGFELTVIANPISKKDFNWTTSTNFTILKNRVTKLADENDIVSGSSRASVGKPLGVFYMIRWAGVNPTTGYGQFLAKDGTVKMYNPSPGLATADRWTTPDGSAKVTAITGADAVYLDDKTGYPTWYGGWTNTFSYKGIELGITLQYSGGNYVINATRQGMMTNFFQNNIEEIKGRWTPTNTNTITPKLFLRDNITTQTSTRWLESADYLRVQEIMLAYLFPNVKQKLNMTALRVFASVNNAAIITGYSGADPEINTNRQANVAFGVDSRGVPLPRTFTLGLRAGF</sequence>
<dbReference type="OrthoDB" id="9768177at2"/>
<dbReference type="Pfam" id="PF00593">
    <property type="entry name" value="TonB_dep_Rec_b-barrel"/>
    <property type="match status" value="1"/>
</dbReference>
<evidence type="ECO:0000259" key="12">
    <source>
        <dbReference type="Pfam" id="PF07715"/>
    </source>
</evidence>
<feature type="domain" description="TonB-dependent receptor plug" evidence="12">
    <location>
        <begin position="115"/>
        <end position="238"/>
    </location>
</feature>
<dbReference type="GO" id="GO:0009279">
    <property type="term" value="C:cell outer membrane"/>
    <property type="evidence" value="ECO:0007669"/>
    <property type="project" value="UniProtKB-SubCell"/>
</dbReference>
<evidence type="ECO:0000256" key="1">
    <source>
        <dbReference type="ARBA" id="ARBA00004571"/>
    </source>
</evidence>
<dbReference type="PROSITE" id="PS52016">
    <property type="entry name" value="TONB_DEPENDENT_REC_3"/>
    <property type="match status" value="1"/>
</dbReference>
<proteinExistence type="inferred from homology"/>
<dbReference type="Gene3D" id="2.170.130.10">
    <property type="entry name" value="TonB-dependent receptor, plug domain"/>
    <property type="match status" value="1"/>
</dbReference>
<gene>
    <name evidence="13" type="ORF">SAMN04488055_3974</name>
</gene>
<dbReference type="Proteomes" id="UP000185003">
    <property type="component" value="Unassembled WGS sequence"/>
</dbReference>
<evidence type="ECO:0000256" key="3">
    <source>
        <dbReference type="ARBA" id="ARBA00022452"/>
    </source>
</evidence>
<dbReference type="Pfam" id="PF13715">
    <property type="entry name" value="CarbopepD_reg_2"/>
    <property type="match status" value="1"/>
</dbReference>
<keyword evidence="10" id="KW-0732">Signal</keyword>
<evidence type="ECO:0000259" key="11">
    <source>
        <dbReference type="Pfam" id="PF00593"/>
    </source>
</evidence>
<keyword evidence="2 8" id="KW-0813">Transport</keyword>
<dbReference type="SUPFAM" id="SSF56935">
    <property type="entry name" value="Porins"/>
    <property type="match status" value="1"/>
</dbReference>
<dbReference type="NCBIfam" id="TIGR04056">
    <property type="entry name" value="OMP_RagA_SusC"/>
    <property type="match status" value="1"/>
</dbReference>